<accession>A0ABR2ET52</accession>
<keyword evidence="3" id="KW-1185">Reference proteome</keyword>
<feature type="compositionally biased region" description="Pro residues" evidence="1">
    <location>
        <begin position="177"/>
        <end position="198"/>
    </location>
</feature>
<evidence type="ECO:0000313" key="3">
    <source>
        <dbReference type="Proteomes" id="UP001472677"/>
    </source>
</evidence>
<comment type="caution">
    <text evidence="2">The sequence shown here is derived from an EMBL/GenBank/DDBJ whole genome shotgun (WGS) entry which is preliminary data.</text>
</comment>
<protein>
    <submittedName>
        <fullName evidence="2">Uncharacterized protein</fullName>
    </submittedName>
</protein>
<dbReference type="Proteomes" id="UP001472677">
    <property type="component" value="Unassembled WGS sequence"/>
</dbReference>
<evidence type="ECO:0000313" key="2">
    <source>
        <dbReference type="EMBL" id="KAK8565200.1"/>
    </source>
</evidence>
<gene>
    <name evidence="2" type="ORF">V6N12_058772</name>
</gene>
<evidence type="ECO:0000256" key="1">
    <source>
        <dbReference type="SAM" id="MobiDB-lite"/>
    </source>
</evidence>
<sequence length="248" mass="27701">MTMAAIWKQRRRQRVIHGRLNKANSRYTLFEFLVKRIRALFQEMSARWRKGRNERDQLRNPPPLPMPHLLALFSIPPREAQQLRPTSPGPFTAAPSDVSVELTLGLNPSCSETERITALFQETLEAKRGGGNEPREGSSWWAAPQELDPVFSQVQEAQPSSPTGEPSPQRPTLPLLPLFPPREVQPPSPTLGPRPSLPVPSEWDVSLGLKPCGSEMPSHAEPETLFIKVHRMVSKQGGRHGNDKKGAP</sequence>
<feature type="region of interest" description="Disordered" evidence="1">
    <location>
        <begin position="153"/>
        <end position="205"/>
    </location>
</feature>
<proteinExistence type="predicted"/>
<organism evidence="2 3">
    <name type="scientific">Hibiscus sabdariffa</name>
    <name type="common">roselle</name>
    <dbReference type="NCBI Taxonomy" id="183260"/>
    <lineage>
        <taxon>Eukaryota</taxon>
        <taxon>Viridiplantae</taxon>
        <taxon>Streptophyta</taxon>
        <taxon>Embryophyta</taxon>
        <taxon>Tracheophyta</taxon>
        <taxon>Spermatophyta</taxon>
        <taxon>Magnoliopsida</taxon>
        <taxon>eudicotyledons</taxon>
        <taxon>Gunneridae</taxon>
        <taxon>Pentapetalae</taxon>
        <taxon>rosids</taxon>
        <taxon>malvids</taxon>
        <taxon>Malvales</taxon>
        <taxon>Malvaceae</taxon>
        <taxon>Malvoideae</taxon>
        <taxon>Hibiscus</taxon>
    </lineage>
</organism>
<name>A0ABR2ET52_9ROSI</name>
<feature type="compositionally biased region" description="Polar residues" evidence="1">
    <location>
        <begin position="153"/>
        <end position="164"/>
    </location>
</feature>
<reference evidence="2 3" key="1">
    <citation type="journal article" date="2024" name="G3 (Bethesda)">
        <title>Genome assembly of Hibiscus sabdariffa L. provides insights into metabolisms of medicinal natural products.</title>
        <authorList>
            <person name="Kim T."/>
        </authorList>
    </citation>
    <scope>NUCLEOTIDE SEQUENCE [LARGE SCALE GENOMIC DNA]</scope>
    <source>
        <strain evidence="2">TK-2024</strain>
        <tissue evidence="2">Old leaves</tissue>
    </source>
</reference>
<feature type="compositionally biased region" description="Low complexity" evidence="1">
    <location>
        <begin position="166"/>
        <end position="176"/>
    </location>
</feature>
<dbReference type="EMBL" id="JBBPBM010000010">
    <property type="protein sequence ID" value="KAK8565200.1"/>
    <property type="molecule type" value="Genomic_DNA"/>
</dbReference>